<dbReference type="GeneID" id="36373755"/>
<evidence type="ECO:0000313" key="2">
    <source>
        <dbReference type="Proteomes" id="UP000035682"/>
    </source>
</evidence>
<evidence type="ECO:0000313" key="3">
    <source>
        <dbReference type="WBParaSite" id="SRAE_0000051200.1"/>
    </source>
</evidence>
<keyword evidence="2" id="KW-1185">Reference proteome</keyword>
<reference evidence="1" key="2">
    <citation type="submission" date="2014-09" db="EMBL/GenBank/DDBJ databases">
        <authorList>
            <person name="Aslett A.Martin."/>
        </authorList>
    </citation>
    <scope>NUCLEOTIDE SEQUENCE</scope>
    <source>
        <strain evidence="1">ED321 Heterogonic</strain>
    </source>
</reference>
<dbReference type="Proteomes" id="UP000035682">
    <property type="component" value="Unplaced"/>
</dbReference>
<protein>
    <submittedName>
        <fullName evidence="1 3">Uncharacterized protein</fullName>
    </submittedName>
</protein>
<dbReference type="WormBase" id="SRAE_0000051200">
    <property type="protein sequence ID" value="SRP10435"/>
    <property type="gene ID" value="WBGene00256257"/>
</dbReference>
<organism evidence="1">
    <name type="scientific">Strongyloides ratti</name>
    <name type="common">Parasitic roundworm</name>
    <dbReference type="NCBI Taxonomy" id="34506"/>
    <lineage>
        <taxon>Eukaryota</taxon>
        <taxon>Metazoa</taxon>
        <taxon>Ecdysozoa</taxon>
        <taxon>Nematoda</taxon>
        <taxon>Chromadorea</taxon>
        <taxon>Rhabditida</taxon>
        <taxon>Tylenchina</taxon>
        <taxon>Panagrolaimomorpha</taxon>
        <taxon>Strongyloidoidea</taxon>
        <taxon>Strongyloididae</taxon>
        <taxon>Strongyloides</taxon>
    </lineage>
</organism>
<gene>
    <name evidence="1 3 4" type="ORF">SRAE_0000051200</name>
</gene>
<dbReference type="RefSeq" id="XP_024500596.1">
    <property type="nucleotide sequence ID" value="XM_024646412.1"/>
</dbReference>
<name>A0A090KZT3_STRRB</name>
<dbReference type="WBParaSite" id="SRAE_0000051200.1">
    <property type="protein sequence ID" value="SRAE_0000051200.1"/>
    <property type="gene ID" value="WBGene00256257"/>
</dbReference>
<accession>A0A090KZT3</accession>
<dbReference type="EMBL" id="LN609407">
    <property type="protein sequence ID" value="CEF61387.1"/>
    <property type="molecule type" value="Genomic_DNA"/>
</dbReference>
<dbReference type="CTD" id="36373755"/>
<sequence>MVFKGQKTSDKEPMPSKFIKEMRAIIYYAGASIVHENEKHEYMLFMYAGMNDRIFNMNKSGKKRNITMYSIENMKTL</sequence>
<reference evidence="3" key="3">
    <citation type="submission" date="2020-12" db="UniProtKB">
        <authorList>
            <consortium name="WormBaseParasite"/>
        </authorList>
    </citation>
    <scope>IDENTIFICATION</scope>
</reference>
<evidence type="ECO:0000313" key="1">
    <source>
        <dbReference type="EMBL" id="CEF61387.1"/>
    </source>
</evidence>
<evidence type="ECO:0000313" key="4">
    <source>
        <dbReference type="WormBase" id="SRAE_0000051200"/>
    </source>
</evidence>
<reference evidence="2" key="1">
    <citation type="submission" date="2014-09" db="EMBL/GenBank/DDBJ databases">
        <authorList>
            <person name="Martin A.A."/>
        </authorList>
    </citation>
    <scope>NUCLEOTIDE SEQUENCE</scope>
    <source>
        <strain evidence="2">ED321</strain>
    </source>
</reference>
<dbReference type="AlphaFoldDB" id="A0A090KZT3"/>
<proteinExistence type="predicted"/>